<reference evidence="3" key="1">
    <citation type="submission" date="2009-12" db="EMBL/GenBank/DDBJ databases">
        <title>Complete sequence of Treponema azotonutricium strain ZAS-9.</title>
        <authorList>
            <person name="Tetu S.G."/>
            <person name="Matson E."/>
            <person name="Ren Q."/>
            <person name="Seshadri R."/>
            <person name="Elbourne L."/>
            <person name="Hassan K.A."/>
            <person name="Durkin A."/>
            <person name="Radune D."/>
            <person name="Mohamoud Y."/>
            <person name="Shay R."/>
            <person name="Jin S."/>
            <person name="Zhang X."/>
            <person name="Lucey K."/>
            <person name="Ballor N.R."/>
            <person name="Ottesen E."/>
            <person name="Rosenthal R."/>
            <person name="Allen A."/>
            <person name="Leadbetter J.R."/>
            <person name="Paulsen I.T."/>
        </authorList>
    </citation>
    <scope>NUCLEOTIDE SEQUENCE [LARGE SCALE GENOMIC DNA]</scope>
    <source>
        <strain evidence="3">ATCC BAA-888 / DSM 13862 / ZAS-9</strain>
    </source>
</reference>
<proteinExistence type="predicted"/>
<reference evidence="2 3" key="2">
    <citation type="journal article" date="2011" name="ISME J.">
        <title>RNA-seq reveals cooperative metabolic interactions between two termite-gut spirochete species in co-culture.</title>
        <authorList>
            <person name="Rosenthal A.Z."/>
            <person name="Matson E.G."/>
            <person name="Eldar A."/>
            <person name="Leadbetter J.R."/>
        </authorList>
    </citation>
    <scope>NUCLEOTIDE SEQUENCE [LARGE SCALE GENOMIC DNA]</scope>
    <source>
        <strain evidence="3">ATCC BAA-888 / DSM 13862 / ZAS-9</strain>
    </source>
</reference>
<dbReference type="AlphaFoldDB" id="F5Y8F1"/>
<evidence type="ECO:0000313" key="2">
    <source>
        <dbReference type="EMBL" id="AEF83467.1"/>
    </source>
</evidence>
<organism evidence="2 3">
    <name type="scientific">Leadbettera azotonutricia (strain ATCC BAA-888 / DSM 13862 / ZAS-9)</name>
    <name type="common">Treponema azotonutricium</name>
    <dbReference type="NCBI Taxonomy" id="545695"/>
    <lineage>
        <taxon>Bacteria</taxon>
        <taxon>Pseudomonadati</taxon>
        <taxon>Spirochaetota</taxon>
        <taxon>Spirochaetia</taxon>
        <taxon>Spirochaetales</taxon>
        <taxon>Breznakiellaceae</taxon>
        <taxon>Leadbettera</taxon>
    </lineage>
</organism>
<feature type="chain" id="PRO_5003335713" evidence="1">
    <location>
        <begin position="21"/>
        <end position="301"/>
    </location>
</feature>
<accession>F5Y8F1</accession>
<dbReference type="STRING" id="545695.TREAZ_3369"/>
<protein>
    <submittedName>
        <fullName evidence="2">Putative OmpA family protein</fullName>
    </submittedName>
</protein>
<gene>
    <name evidence="2" type="ordered locus">TREAZ_3369</name>
</gene>
<name>F5Y8F1_LEAAZ</name>
<keyword evidence="1" id="KW-0732">Signal</keyword>
<dbReference type="eggNOG" id="COG2885">
    <property type="taxonomic scope" value="Bacteria"/>
</dbReference>
<dbReference type="RefSeq" id="WP_015712200.1">
    <property type="nucleotide sequence ID" value="NC_015577.1"/>
</dbReference>
<dbReference type="InParanoid" id="F5Y8F1"/>
<dbReference type="KEGG" id="taz:TREAZ_3369"/>
<evidence type="ECO:0000313" key="3">
    <source>
        <dbReference type="Proteomes" id="UP000009222"/>
    </source>
</evidence>
<dbReference type="HOGENOM" id="CLU_924054_0_0_12"/>
<feature type="signal peptide" evidence="1">
    <location>
        <begin position="1"/>
        <end position="20"/>
    </location>
</feature>
<sequence length="301" mass="32847">MRIKFGFLLFIPLLFSPLSARGQTRLDLSGTIEWDKGELSAAASLNLGSAGIKLPTGRIRGEEILGDEWPALIRPYLLKIQVDSSSTVEDLVNNRETTLAELDNISLEAAKIPPSLSADLAFMTGRYTIPLKSISAALIRHRRAVDQARPFIPSPAADYTGIIIIADTELPIHGRNTSALVRPCIFPRVWDTNMNLVYEKNMTDPAITASGTGALVRYTRAENIFRPTPSGIDESLAALVGTNPIRILARAVFGSSPTDPVIDREDALAIISSENNRRLLREGRVAIVLNESVLKVPLGRQ</sequence>
<evidence type="ECO:0000256" key="1">
    <source>
        <dbReference type="SAM" id="SignalP"/>
    </source>
</evidence>
<keyword evidence="3" id="KW-1185">Reference proteome</keyword>
<dbReference type="EMBL" id="CP001841">
    <property type="protein sequence ID" value="AEF83467.1"/>
    <property type="molecule type" value="Genomic_DNA"/>
</dbReference>
<dbReference type="Proteomes" id="UP000009222">
    <property type="component" value="Chromosome"/>
</dbReference>